<evidence type="ECO:0000256" key="12">
    <source>
        <dbReference type="ARBA" id="ARBA00022989"/>
    </source>
</evidence>
<dbReference type="Pfam" id="PF02706">
    <property type="entry name" value="Wzz"/>
    <property type="match status" value="1"/>
</dbReference>
<comment type="catalytic activity">
    <reaction evidence="15">
        <text>L-tyrosyl-[protein] + ATP = O-phospho-L-tyrosyl-[protein] + ADP + H(+)</text>
        <dbReference type="Rhea" id="RHEA:10596"/>
        <dbReference type="Rhea" id="RHEA-COMP:10136"/>
        <dbReference type="Rhea" id="RHEA-COMP:20101"/>
        <dbReference type="ChEBI" id="CHEBI:15378"/>
        <dbReference type="ChEBI" id="CHEBI:30616"/>
        <dbReference type="ChEBI" id="CHEBI:46858"/>
        <dbReference type="ChEBI" id="CHEBI:61978"/>
        <dbReference type="ChEBI" id="CHEBI:456216"/>
        <dbReference type="EC" id="2.7.10.2"/>
    </reaction>
</comment>
<dbReference type="InterPro" id="IPR003856">
    <property type="entry name" value="LPS_length_determ_N"/>
</dbReference>
<evidence type="ECO:0000256" key="4">
    <source>
        <dbReference type="ARBA" id="ARBA00011903"/>
    </source>
</evidence>
<evidence type="ECO:0000256" key="10">
    <source>
        <dbReference type="ARBA" id="ARBA00022777"/>
    </source>
</evidence>
<dbReference type="PANTHER" id="PTHR32309:SF13">
    <property type="entry name" value="FERRIC ENTEROBACTIN TRANSPORT PROTEIN FEPE"/>
    <property type="match status" value="1"/>
</dbReference>
<proteinExistence type="inferred from homology"/>
<evidence type="ECO:0000256" key="2">
    <source>
        <dbReference type="ARBA" id="ARBA00007316"/>
    </source>
</evidence>
<dbReference type="RefSeq" id="WP_088353240.1">
    <property type="nucleotide sequence ID" value="NZ_CP061813.1"/>
</dbReference>
<dbReference type="NCBIfam" id="TIGR01007">
    <property type="entry name" value="eps_fam"/>
    <property type="match status" value="1"/>
</dbReference>
<accession>A0A7L8AJ83</accession>
<evidence type="ECO:0000256" key="3">
    <source>
        <dbReference type="ARBA" id="ARBA00008883"/>
    </source>
</evidence>
<keyword evidence="9" id="KW-0547">Nucleotide-binding</keyword>
<keyword evidence="5" id="KW-1003">Cell membrane</keyword>
<dbReference type="GO" id="GO:0004715">
    <property type="term" value="F:non-membrane spanning protein tyrosine kinase activity"/>
    <property type="evidence" value="ECO:0007669"/>
    <property type="project" value="UniProtKB-EC"/>
</dbReference>
<dbReference type="Pfam" id="PF13807">
    <property type="entry name" value="GNVR"/>
    <property type="match status" value="1"/>
</dbReference>
<evidence type="ECO:0000259" key="19">
    <source>
        <dbReference type="Pfam" id="PF13807"/>
    </source>
</evidence>
<dbReference type="EMBL" id="CP061813">
    <property type="protein sequence ID" value="QOD62062.1"/>
    <property type="molecule type" value="Genomic_DNA"/>
</dbReference>
<sequence length="794" mass="89239">MNSKSEMINNQLQENSDTINIREEIEKYALHWKWFVFGVVIAILGAFLYLRYTTPQYNASATIMIKDNQKSGISQELSAIADLGIVGTGSVNNTDNEIEIIKSRKIIGQVVDSLDLNISYFREGRIKKTELYKTSPIRLIFLSKDSTFINKDTLITISFKDNFKFQLKNIEKEVISEHQYDDIINSKIGKFKIIKNPVIGNDYSDVFIFINKRSVVIDAYRKGVSISTIGKNSSVLSLSIKNTVRNKAENFLDELIKQYNLDAVNDKSEVSKKTKEFLEERLAKVYLDLASIQDSAKNYKKDNSITGLSKEGELALENASKNNEKLIDLKIQLAYAESISNNLRKNNSSDKTLPQILGFSDPSVSSSIDRYNELVLAKNKLSINAGEKNPEILQLMSEIENLRLNLGKSIENLIFSLKSELNSLQRAASLVNNKVSSIPTIERGYIDIARQQEIIANLYSYLLKKKEETAISLAVTVPNAKIIDVAYSSGIPVSPKKKIIYLAVMLLGILVPFVIIYLKNLLDTKIHNKKDIEAALSVPFLGDIPRSESDQKIIVSHDARSSGSEAFRLIRTNLDFMLANNSQSSKFIFITSTTSGEGKSFISINLAATLALSNKKVLLMGMDLRAPKVTEYLGIESRKGVTNYITNDDLSLDDIKFTIPEAKGLDIISSGAIPPNPAELLASKSIEDLFKEVRDLDYYDFIIVDTAPVNLVTDTLLISKYADMFLYVVRANYLDKRLLAVPEELYKSKRLPNMSIVLNDTDPKRSYGYGYGGYGYGYLSEDETKPWYKKMFSK</sequence>
<dbReference type="Proteomes" id="UP000516764">
    <property type="component" value="Chromosome"/>
</dbReference>
<evidence type="ECO:0000256" key="9">
    <source>
        <dbReference type="ARBA" id="ARBA00022741"/>
    </source>
</evidence>
<comment type="similarity">
    <text evidence="2">Belongs to the CpsD/CapB family.</text>
</comment>
<dbReference type="GO" id="GO:0005524">
    <property type="term" value="F:ATP binding"/>
    <property type="evidence" value="ECO:0007669"/>
    <property type="project" value="UniProtKB-KW"/>
</dbReference>
<evidence type="ECO:0000256" key="15">
    <source>
        <dbReference type="ARBA" id="ARBA00051245"/>
    </source>
</evidence>
<dbReference type="FunFam" id="3.40.50.300:FF:000527">
    <property type="entry name" value="Tyrosine-protein kinase etk"/>
    <property type="match status" value="1"/>
</dbReference>
<evidence type="ECO:0000256" key="16">
    <source>
        <dbReference type="SAM" id="Phobius"/>
    </source>
</evidence>
<protein>
    <recommendedName>
        <fullName evidence="4">non-specific protein-tyrosine kinase</fullName>
        <ecNumber evidence="4">2.7.10.2</ecNumber>
    </recommendedName>
</protein>
<dbReference type="InterPro" id="IPR032807">
    <property type="entry name" value="GNVR"/>
</dbReference>
<dbReference type="PANTHER" id="PTHR32309">
    <property type="entry name" value="TYROSINE-PROTEIN KINASE"/>
    <property type="match status" value="1"/>
</dbReference>
<evidence type="ECO:0000256" key="8">
    <source>
        <dbReference type="ARBA" id="ARBA00022692"/>
    </source>
</evidence>
<keyword evidence="7 20" id="KW-0808">Transferase</keyword>
<dbReference type="EC" id="2.7.10.2" evidence="4"/>
<keyword evidence="13 16" id="KW-0472">Membrane</keyword>
<evidence type="ECO:0000259" key="18">
    <source>
        <dbReference type="Pfam" id="PF13614"/>
    </source>
</evidence>
<dbReference type="InterPro" id="IPR025669">
    <property type="entry name" value="AAA_dom"/>
</dbReference>
<feature type="domain" description="Tyrosine-protein kinase G-rich" evidence="19">
    <location>
        <begin position="443"/>
        <end position="520"/>
    </location>
</feature>
<comment type="subcellular location">
    <subcellularLocation>
        <location evidence="1">Cell inner membrane</location>
        <topology evidence="1">Multi-pass membrane protein</topology>
    </subcellularLocation>
</comment>
<evidence type="ECO:0000256" key="6">
    <source>
        <dbReference type="ARBA" id="ARBA00022519"/>
    </source>
</evidence>
<feature type="domain" description="Polysaccharide chain length determinant N-terminal" evidence="17">
    <location>
        <begin position="31"/>
        <end position="114"/>
    </location>
</feature>
<dbReference type="Gene3D" id="3.40.50.300">
    <property type="entry name" value="P-loop containing nucleotide triphosphate hydrolases"/>
    <property type="match status" value="1"/>
</dbReference>
<reference evidence="20 21" key="1">
    <citation type="journal article" date="2016" name="Int. J. Syst. Evol. Microbiol.">
        <title>Polaribacter haliotis sp. nov., isolated from the gut of abalone Haliotis discus hannai.</title>
        <authorList>
            <person name="Kim Y.O."/>
            <person name="Park I.S."/>
            <person name="Park S."/>
            <person name="Nam B.H."/>
            <person name="Park J.M."/>
            <person name="Kim D.G."/>
            <person name="Yoon J.H."/>
        </authorList>
    </citation>
    <scope>NUCLEOTIDE SEQUENCE [LARGE SCALE GENOMIC DNA]</scope>
    <source>
        <strain evidence="20 21">KCTC 52418</strain>
    </source>
</reference>
<dbReference type="OrthoDB" id="9794577at2"/>
<keyword evidence="21" id="KW-1185">Reference proteome</keyword>
<dbReference type="KEGG" id="phal:H9I45_06345"/>
<organism evidence="20 21">
    <name type="scientific">Polaribacter haliotis</name>
    <dbReference type="NCBI Taxonomy" id="1888915"/>
    <lineage>
        <taxon>Bacteria</taxon>
        <taxon>Pseudomonadati</taxon>
        <taxon>Bacteroidota</taxon>
        <taxon>Flavobacteriia</taxon>
        <taxon>Flavobacteriales</taxon>
        <taxon>Flavobacteriaceae</taxon>
    </lineage>
</organism>
<keyword evidence="10 20" id="KW-0418">Kinase</keyword>
<name>A0A7L8AJ83_9FLAO</name>
<evidence type="ECO:0000313" key="21">
    <source>
        <dbReference type="Proteomes" id="UP000516764"/>
    </source>
</evidence>
<evidence type="ECO:0000256" key="11">
    <source>
        <dbReference type="ARBA" id="ARBA00022840"/>
    </source>
</evidence>
<keyword evidence="11" id="KW-0067">ATP-binding</keyword>
<dbReference type="GO" id="GO:0042802">
    <property type="term" value="F:identical protein binding"/>
    <property type="evidence" value="ECO:0007669"/>
    <property type="project" value="UniProtKB-ARBA"/>
</dbReference>
<dbReference type="SUPFAM" id="SSF52540">
    <property type="entry name" value="P-loop containing nucleoside triphosphate hydrolases"/>
    <property type="match status" value="1"/>
</dbReference>
<feature type="transmembrane region" description="Helical" evidence="16">
    <location>
        <begin position="499"/>
        <end position="518"/>
    </location>
</feature>
<dbReference type="InterPro" id="IPR005702">
    <property type="entry name" value="Wzc-like_C"/>
</dbReference>
<dbReference type="InterPro" id="IPR050445">
    <property type="entry name" value="Bact_polysacc_biosynth/exp"/>
</dbReference>
<keyword evidence="12 16" id="KW-1133">Transmembrane helix</keyword>
<gene>
    <name evidence="20" type="ORF">H9I45_06345</name>
</gene>
<evidence type="ECO:0000256" key="7">
    <source>
        <dbReference type="ARBA" id="ARBA00022679"/>
    </source>
</evidence>
<dbReference type="GO" id="GO:0005886">
    <property type="term" value="C:plasma membrane"/>
    <property type="evidence" value="ECO:0007669"/>
    <property type="project" value="UniProtKB-SubCell"/>
</dbReference>
<evidence type="ECO:0000313" key="20">
    <source>
        <dbReference type="EMBL" id="QOD62062.1"/>
    </source>
</evidence>
<feature type="transmembrane region" description="Helical" evidence="16">
    <location>
        <begin position="32"/>
        <end position="50"/>
    </location>
</feature>
<keyword evidence="6" id="KW-0997">Cell inner membrane</keyword>
<evidence type="ECO:0000256" key="5">
    <source>
        <dbReference type="ARBA" id="ARBA00022475"/>
    </source>
</evidence>
<feature type="domain" description="AAA" evidence="18">
    <location>
        <begin position="586"/>
        <end position="728"/>
    </location>
</feature>
<keyword evidence="14" id="KW-0829">Tyrosine-protein kinase</keyword>
<evidence type="ECO:0000256" key="1">
    <source>
        <dbReference type="ARBA" id="ARBA00004429"/>
    </source>
</evidence>
<comment type="similarity">
    <text evidence="3">Belongs to the etk/wzc family.</text>
</comment>
<keyword evidence="8 16" id="KW-0812">Transmembrane</keyword>
<dbReference type="InterPro" id="IPR027417">
    <property type="entry name" value="P-loop_NTPase"/>
</dbReference>
<dbReference type="Pfam" id="PF13614">
    <property type="entry name" value="AAA_31"/>
    <property type="match status" value="1"/>
</dbReference>
<evidence type="ECO:0000256" key="13">
    <source>
        <dbReference type="ARBA" id="ARBA00023136"/>
    </source>
</evidence>
<evidence type="ECO:0000256" key="14">
    <source>
        <dbReference type="ARBA" id="ARBA00023137"/>
    </source>
</evidence>
<evidence type="ECO:0000259" key="17">
    <source>
        <dbReference type="Pfam" id="PF02706"/>
    </source>
</evidence>
<dbReference type="CDD" id="cd05387">
    <property type="entry name" value="BY-kinase"/>
    <property type="match status" value="1"/>
</dbReference>
<dbReference type="AlphaFoldDB" id="A0A7L8AJ83"/>